<comment type="caution">
    <text evidence="4">The sequence shown here is derived from an EMBL/GenBank/DDBJ whole genome shotgun (WGS) entry which is preliminary data.</text>
</comment>
<dbReference type="PANTHER" id="PTHR12802:SF41">
    <property type="entry name" value="BRAHMA ASSOCIATED PROTEIN 155 KDA"/>
    <property type="match status" value="1"/>
</dbReference>
<dbReference type="EMBL" id="JARAOO010000002">
    <property type="protein sequence ID" value="KAJ7978377.1"/>
    <property type="molecule type" value="Genomic_DNA"/>
</dbReference>
<proteinExistence type="predicted"/>
<feature type="region of interest" description="Disordered" evidence="2">
    <location>
        <begin position="203"/>
        <end position="257"/>
    </location>
</feature>
<dbReference type="PANTHER" id="PTHR12802">
    <property type="entry name" value="SWI/SNF COMPLEX-RELATED"/>
    <property type="match status" value="1"/>
</dbReference>
<evidence type="ECO:0000256" key="2">
    <source>
        <dbReference type="SAM" id="MobiDB-lite"/>
    </source>
</evidence>
<evidence type="ECO:0000256" key="1">
    <source>
        <dbReference type="ARBA" id="ARBA00023242"/>
    </source>
</evidence>
<dbReference type="KEGG" id="qsa:O6P43_001913"/>
<evidence type="ECO:0000313" key="4">
    <source>
        <dbReference type="EMBL" id="KAJ7978377.1"/>
    </source>
</evidence>
<accession>A0AAD7QBK7</accession>
<feature type="compositionally biased region" description="Low complexity" evidence="2">
    <location>
        <begin position="222"/>
        <end position="239"/>
    </location>
</feature>
<keyword evidence="5" id="KW-1185">Reference proteome</keyword>
<name>A0AAD7QBK7_QUISA</name>
<dbReference type="Proteomes" id="UP001163823">
    <property type="component" value="Chromosome 2"/>
</dbReference>
<feature type="compositionally biased region" description="Polar residues" evidence="2">
    <location>
        <begin position="17"/>
        <end position="30"/>
    </location>
</feature>
<dbReference type="InterPro" id="IPR032451">
    <property type="entry name" value="SMARCC_C"/>
</dbReference>
<dbReference type="AlphaFoldDB" id="A0AAD7QBK7"/>
<feature type="compositionally biased region" description="Basic and acidic residues" evidence="2">
    <location>
        <begin position="66"/>
        <end position="79"/>
    </location>
</feature>
<reference evidence="4" key="1">
    <citation type="journal article" date="2023" name="Science">
        <title>Elucidation of the pathway for biosynthesis of saponin adjuvants from the soapbark tree.</title>
        <authorList>
            <person name="Reed J."/>
            <person name="Orme A."/>
            <person name="El-Demerdash A."/>
            <person name="Owen C."/>
            <person name="Martin L.B.B."/>
            <person name="Misra R.C."/>
            <person name="Kikuchi S."/>
            <person name="Rejzek M."/>
            <person name="Martin A.C."/>
            <person name="Harkess A."/>
            <person name="Leebens-Mack J."/>
            <person name="Louveau T."/>
            <person name="Stephenson M.J."/>
            <person name="Osbourn A."/>
        </authorList>
    </citation>
    <scope>NUCLEOTIDE SEQUENCE</scope>
    <source>
        <strain evidence="4">S10</strain>
    </source>
</reference>
<evidence type="ECO:0000259" key="3">
    <source>
        <dbReference type="Pfam" id="PF16495"/>
    </source>
</evidence>
<feature type="compositionally biased region" description="Polar residues" evidence="2">
    <location>
        <begin position="240"/>
        <end position="257"/>
    </location>
</feature>
<feature type="region of interest" description="Disordered" evidence="2">
    <location>
        <begin position="1"/>
        <end position="79"/>
    </location>
</feature>
<feature type="compositionally biased region" description="Polar residues" evidence="2">
    <location>
        <begin position="49"/>
        <end position="64"/>
    </location>
</feature>
<protein>
    <submittedName>
        <fullName evidence="4">SWI/SNF complex subunit SWI3D</fullName>
    </submittedName>
</protein>
<sequence>MGVDMVTDPMPSDKNDTQPVVTPEPSQCTEQQKDVDMESGSFPLEKNENLQPVTSNSGATNGSITVEDRTESGKEVKHLSKETKDDLKFEKVKHAAVCALAAASVKAKLLANQEEDQIRHLATMLIEKQLHKLETKLAVFNEMENVVLRVREHLDRSRQKLYHERAQIIASRLGVPPSSSRVSTPSLPTNRIPMNFANLVPRPPMSMIPQRPSASRPMGTVAPIPSNSLASSAAAGNSIRPSSQDKLSSFASRASTG</sequence>
<keyword evidence="1" id="KW-0539">Nucleus</keyword>
<organism evidence="4 5">
    <name type="scientific">Quillaja saponaria</name>
    <name type="common">Soap bark tree</name>
    <dbReference type="NCBI Taxonomy" id="32244"/>
    <lineage>
        <taxon>Eukaryota</taxon>
        <taxon>Viridiplantae</taxon>
        <taxon>Streptophyta</taxon>
        <taxon>Embryophyta</taxon>
        <taxon>Tracheophyta</taxon>
        <taxon>Spermatophyta</taxon>
        <taxon>Magnoliopsida</taxon>
        <taxon>eudicotyledons</taxon>
        <taxon>Gunneridae</taxon>
        <taxon>Pentapetalae</taxon>
        <taxon>rosids</taxon>
        <taxon>fabids</taxon>
        <taxon>Fabales</taxon>
        <taxon>Quillajaceae</taxon>
        <taxon>Quillaja</taxon>
    </lineage>
</organism>
<dbReference type="Pfam" id="PF16495">
    <property type="entry name" value="SWIRM-assoc_1"/>
    <property type="match status" value="1"/>
</dbReference>
<gene>
    <name evidence="4" type="ORF">O6P43_001913</name>
</gene>
<feature type="domain" description="SMARCC C-terminal" evidence="3">
    <location>
        <begin position="98"/>
        <end position="176"/>
    </location>
</feature>
<evidence type="ECO:0000313" key="5">
    <source>
        <dbReference type="Proteomes" id="UP001163823"/>
    </source>
</evidence>